<comment type="caution">
    <text evidence="8">The sequence shown here is derived from an EMBL/GenBank/DDBJ whole genome shotgun (WGS) entry which is preliminary data.</text>
</comment>
<name>A0A2W7JF21_9PROT</name>
<evidence type="ECO:0000256" key="6">
    <source>
        <dbReference type="SAM" id="Phobius"/>
    </source>
</evidence>
<evidence type="ECO:0000256" key="3">
    <source>
        <dbReference type="ARBA" id="ARBA00022692"/>
    </source>
</evidence>
<evidence type="ECO:0000256" key="1">
    <source>
        <dbReference type="ARBA" id="ARBA00004651"/>
    </source>
</evidence>
<proteinExistence type="predicted"/>
<dbReference type="AlphaFoldDB" id="A0A2W7JF21"/>
<feature type="transmembrane region" description="Helical" evidence="6">
    <location>
        <begin position="139"/>
        <end position="163"/>
    </location>
</feature>
<evidence type="ECO:0000259" key="7">
    <source>
        <dbReference type="Pfam" id="PF09335"/>
    </source>
</evidence>
<dbReference type="Pfam" id="PF09335">
    <property type="entry name" value="VTT_dom"/>
    <property type="match status" value="1"/>
</dbReference>
<evidence type="ECO:0000256" key="2">
    <source>
        <dbReference type="ARBA" id="ARBA00022475"/>
    </source>
</evidence>
<dbReference type="InterPro" id="IPR051311">
    <property type="entry name" value="DedA_domain"/>
</dbReference>
<keyword evidence="9" id="KW-1185">Reference proteome</keyword>
<dbReference type="Proteomes" id="UP000249688">
    <property type="component" value="Unassembled WGS sequence"/>
</dbReference>
<feature type="transmembrane region" description="Helical" evidence="6">
    <location>
        <begin position="175"/>
        <end position="193"/>
    </location>
</feature>
<reference evidence="8 9" key="1">
    <citation type="submission" date="2018-06" db="EMBL/GenBank/DDBJ databases">
        <title>Genomic Encyclopedia of Archaeal and Bacterial Type Strains, Phase II (KMG-II): from individual species to whole genera.</title>
        <authorList>
            <person name="Goeker M."/>
        </authorList>
    </citation>
    <scope>NUCLEOTIDE SEQUENCE [LARGE SCALE GENOMIC DNA]</scope>
    <source>
        <strain evidence="8 9">DSM 24525</strain>
    </source>
</reference>
<dbReference type="EMBL" id="QKYU01000002">
    <property type="protein sequence ID" value="PZW50348.1"/>
    <property type="molecule type" value="Genomic_DNA"/>
</dbReference>
<protein>
    <submittedName>
        <fullName evidence="8">Membrane protein DedA with SNARE-associated domain</fullName>
    </submittedName>
</protein>
<gene>
    <name evidence="8" type="ORF">C8P66_10236</name>
</gene>
<feature type="transmembrane region" description="Helical" evidence="6">
    <location>
        <begin position="5"/>
        <end position="23"/>
    </location>
</feature>
<evidence type="ECO:0000313" key="9">
    <source>
        <dbReference type="Proteomes" id="UP000249688"/>
    </source>
</evidence>
<comment type="subcellular location">
    <subcellularLocation>
        <location evidence="1">Cell membrane</location>
        <topology evidence="1">Multi-pass membrane protein</topology>
    </subcellularLocation>
</comment>
<evidence type="ECO:0000256" key="5">
    <source>
        <dbReference type="ARBA" id="ARBA00023136"/>
    </source>
</evidence>
<evidence type="ECO:0000313" key="8">
    <source>
        <dbReference type="EMBL" id="PZW50348.1"/>
    </source>
</evidence>
<feature type="domain" description="VTT" evidence="7">
    <location>
        <begin position="30"/>
        <end position="159"/>
    </location>
</feature>
<organism evidence="8 9">
    <name type="scientific">Humitalea rosea</name>
    <dbReference type="NCBI Taxonomy" id="990373"/>
    <lineage>
        <taxon>Bacteria</taxon>
        <taxon>Pseudomonadati</taxon>
        <taxon>Pseudomonadota</taxon>
        <taxon>Alphaproteobacteria</taxon>
        <taxon>Acetobacterales</taxon>
        <taxon>Roseomonadaceae</taxon>
        <taxon>Humitalea</taxon>
    </lineage>
</organism>
<keyword evidence="2" id="KW-1003">Cell membrane</keyword>
<keyword evidence="3 6" id="KW-0812">Transmembrane</keyword>
<keyword evidence="4 6" id="KW-1133">Transmembrane helix</keyword>
<dbReference type="GO" id="GO:0005886">
    <property type="term" value="C:plasma membrane"/>
    <property type="evidence" value="ECO:0007669"/>
    <property type="project" value="UniProtKB-SubCell"/>
</dbReference>
<dbReference type="OrthoDB" id="9813426at2"/>
<dbReference type="RefSeq" id="WP_111396511.1">
    <property type="nucleotide sequence ID" value="NZ_QKYU01000002.1"/>
</dbReference>
<keyword evidence="5 6" id="KW-0472">Membrane</keyword>
<accession>A0A2W7JF21</accession>
<dbReference type="InterPro" id="IPR032816">
    <property type="entry name" value="VTT_dom"/>
</dbReference>
<evidence type="ECO:0000256" key="4">
    <source>
        <dbReference type="ARBA" id="ARBA00022989"/>
    </source>
</evidence>
<sequence length="205" mass="22084">MIDWVTDIVAAGGSLGVFALMLAENLFPPIPSEVIMPLAGFAAAAGRMSFTGILLAGIIGTLLGNGVWYEASRAYGSEAVKRVVDRHGRWFAIAREDVEEAEAMLRKHGAIALFFGRMLPGVRTLISVPAGLARVSRPVFYTATMAGSAVWVGALAVAGLLLRENYTLVEGALEPLGIAAMAGFVGLYLWHLWRTRRRNRRPTNS</sequence>
<dbReference type="PANTHER" id="PTHR42709:SF6">
    <property type="entry name" value="UNDECAPRENYL PHOSPHATE TRANSPORTER A"/>
    <property type="match status" value="1"/>
</dbReference>
<dbReference type="PANTHER" id="PTHR42709">
    <property type="entry name" value="ALKALINE PHOSPHATASE LIKE PROTEIN"/>
    <property type="match status" value="1"/>
</dbReference>
<feature type="transmembrane region" description="Helical" evidence="6">
    <location>
        <begin position="35"/>
        <end position="63"/>
    </location>
</feature>